<evidence type="ECO:0000256" key="1">
    <source>
        <dbReference type="SAM" id="SignalP"/>
    </source>
</evidence>
<sequence>MLRNSPKIAISLVAGSLLFAVASCTPPSENAAAQTLETSASPASAADTAAGWSEKLIDAPYKPEDLVQTSSGAVIVSAMAENPGESGSSGSLYYMDPDTTEISPAWPSGSVDNALNNELFPECSGPLSDDETSPHGITVESVDDGTERLYVVNHGSHESIEVFDVRNDDGQPGLTWIGCVELPEGSFGNGVAADPNSDGFFVTHFLNPADMENEFKRAFAGEDTGHVLHWTPESGWTQLPESTMSTPNGIAVSEDGESLYVASWGGRKLVEIDPSSGAVLRETPVDIMPDNLRFTDSGSVLVTGQMIDSFETFFGYEFEGLQPEDRYDVLELDPESFTTAVFAEGSVAGFGNPTTALPVGDKVFVGAVAGTQILELSRQ</sequence>
<keyword evidence="3" id="KW-1185">Reference proteome</keyword>
<dbReference type="AlphaFoldDB" id="A0A6B8VPR4"/>
<dbReference type="PANTHER" id="PTHR11799:SF12">
    <property type="entry name" value="PARAOXONASE-RELATED"/>
    <property type="match status" value="1"/>
</dbReference>
<proteinExistence type="predicted"/>
<keyword evidence="1" id="KW-0732">Signal</keyword>
<dbReference type="PANTHER" id="PTHR11799">
    <property type="entry name" value="PARAOXONASE"/>
    <property type="match status" value="1"/>
</dbReference>
<feature type="signal peptide" evidence="1">
    <location>
        <begin position="1"/>
        <end position="22"/>
    </location>
</feature>
<dbReference type="EMBL" id="CP046453">
    <property type="protein sequence ID" value="QGU03404.1"/>
    <property type="molecule type" value="Genomic_DNA"/>
</dbReference>
<protein>
    <submittedName>
        <fullName evidence="2">SMP-30/Gluconolaconase/LRE-like region</fullName>
    </submittedName>
</protein>
<organism evidence="2 3">
    <name type="scientific">Corynebacterium comes</name>
    <dbReference type="NCBI Taxonomy" id="2675218"/>
    <lineage>
        <taxon>Bacteria</taxon>
        <taxon>Bacillati</taxon>
        <taxon>Actinomycetota</taxon>
        <taxon>Actinomycetes</taxon>
        <taxon>Mycobacteriales</taxon>
        <taxon>Corynebacteriaceae</taxon>
        <taxon>Corynebacterium</taxon>
    </lineage>
</organism>
<dbReference type="SUPFAM" id="SSF63829">
    <property type="entry name" value="Calcium-dependent phosphotriesterase"/>
    <property type="match status" value="1"/>
</dbReference>
<feature type="chain" id="PRO_5038820298" evidence="1">
    <location>
        <begin position="23"/>
        <end position="379"/>
    </location>
</feature>
<dbReference type="PROSITE" id="PS51257">
    <property type="entry name" value="PROKAR_LIPOPROTEIN"/>
    <property type="match status" value="1"/>
</dbReference>
<dbReference type="KEGG" id="ccoe:CETAM_00555"/>
<gene>
    <name evidence="2" type="ORF">CETAM_00555</name>
</gene>
<evidence type="ECO:0000313" key="3">
    <source>
        <dbReference type="Proteomes" id="UP000425178"/>
    </source>
</evidence>
<dbReference type="Gene3D" id="2.120.10.30">
    <property type="entry name" value="TolB, C-terminal domain"/>
    <property type="match status" value="1"/>
</dbReference>
<dbReference type="Proteomes" id="UP000425178">
    <property type="component" value="Chromosome"/>
</dbReference>
<reference evidence="2 3" key="1">
    <citation type="journal article" date="2021" name="Int. J. Syst. Evol. Microbiol.">
        <title>Classification of three corynebacterial strains isolated from a small paddock in North Rhine-Westphalia: proposal of &lt;i&gt;Corynebacterium kalinowskii&lt;/i&gt; sp. nov., &lt;i&gt;Corynebacterium comes&lt;/i&gt; sp. nov. and &lt;i&gt;Corynebacterium occultum&lt;/i&gt; sp. nov.</title>
        <authorList>
            <person name="Schaffert L."/>
            <person name="Ruwe M."/>
            <person name="Milse J."/>
            <person name="Hanuschka K."/>
            <person name="Ortseifen V."/>
            <person name="Droste J."/>
            <person name="Brandt D."/>
            <person name="Schl L."/>
            <person name="Kutter Y."/>
            <person name="Vinke S."/>
            <person name="Vieh P."/>
            <person name="Jacob L."/>
            <person name="L N.C."/>
            <person name="Schulte-Berndt E."/>
            <person name="Hain C."/>
            <person name="Linder M."/>
            <person name="Schmidt P."/>
            <person name="Wollenschl L."/>
            <person name="Luttermann T."/>
            <person name="Thieme E."/>
            <person name="Hassa J."/>
            <person name="Haak M."/>
            <person name="Wittchen M."/>
            <person name="Mentz A."/>
            <person name="Persicke M."/>
            <person name="Busche T."/>
            <person name="R C."/>
        </authorList>
    </citation>
    <scope>NUCLEOTIDE SEQUENCE [LARGE SCALE GENOMIC DNA]</scope>
    <source>
        <strain evidence="2 3">2019</strain>
    </source>
</reference>
<dbReference type="InterPro" id="IPR011042">
    <property type="entry name" value="6-blade_b-propeller_TolB-like"/>
</dbReference>
<name>A0A6B8VPR4_9CORY</name>
<accession>A0A6B8VPR4</accession>
<dbReference type="InterPro" id="IPR051288">
    <property type="entry name" value="Serum_paraoxonase/arylesterase"/>
</dbReference>
<evidence type="ECO:0000313" key="2">
    <source>
        <dbReference type="EMBL" id="QGU03404.1"/>
    </source>
</evidence>
<dbReference type="RefSeq" id="WP_156226595.1">
    <property type="nucleotide sequence ID" value="NZ_CP046453.1"/>
</dbReference>